<keyword evidence="6 13" id="KW-0812">Transmembrane</keyword>
<proteinExistence type="inferred from homology"/>
<evidence type="ECO:0000256" key="12">
    <source>
        <dbReference type="ARBA" id="ARBA00051182"/>
    </source>
</evidence>
<evidence type="ECO:0000256" key="7">
    <source>
        <dbReference type="ARBA" id="ARBA00022989"/>
    </source>
</evidence>
<keyword evidence="14" id="KW-1185">Reference proteome</keyword>
<feature type="transmembrane region" description="Helical" evidence="13">
    <location>
        <begin position="187"/>
        <end position="208"/>
    </location>
</feature>
<dbReference type="Proteomes" id="UP000095281">
    <property type="component" value="Unplaced"/>
</dbReference>
<keyword evidence="7 13" id="KW-1133">Transmembrane helix</keyword>
<dbReference type="FunFam" id="1.10.357.140:FF:000003">
    <property type="entry name" value="4-hydroxybenzoate polyprenyltransferase, mitochondrial"/>
    <property type="match status" value="1"/>
</dbReference>
<evidence type="ECO:0000313" key="14">
    <source>
        <dbReference type="Proteomes" id="UP000095281"/>
    </source>
</evidence>
<dbReference type="InterPro" id="IPR030470">
    <property type="entry name" value="UbiA_prenylTrfase_CS"/>
</dbReference>
<evidence type="ECO:0000256" key="9">
    <source>
        <dbReference type="ARBA" id="ARBA00023229"/>
    </source>
</evidence>
<dbReference type="UniPathway" id="UPA00232"/>
<dbReference type="AlphaFoldDB" id="A0A1I8BVI6"/>
<evidence type="ECO:0000256" key="10">
    <source>
        <dbReference type="ARBA" id="ARBA00049890"/>
    </source>
</evidence>
<dbReference type="GO" id="GO:0008299">
    <property type="term" value="P:isoprenoid biosynthetic process"/>
    <property type="evidence" value="ECO:0007669"/>
    <property type="project" value="UniProtKB-UniRule"/>
</dbReference>
<dbReference type="InterPro" id="IPR039653">
    <property type="entry name" value="Prenyltransferase"/>
</dbReference>
<keyword evidence="13" id="KW-0496">Mitochondrion</keyword>
<dbReference type="GO" id="GO:0005743">
    <property type="term" value="C:mitochondrial inner membrane"/>
    <property type="evidence" value="ECO:0007669"/>
    <property type="project" value="UniProtKB-SubCell"/>
</dbReference>
<comment type="similarity">
    <text evidence="3 13">Belongs to the UbiA prenyltransferase family.</text>
</comment>
<comment type="subcellular location">
    <subcellularLocation>
        <location evidence="2">Membrane</location>
        <topology evidence="2">Multi-pass membrane protein</topology>
    </subcellularLocation>
    <subcellularLocation>
        <location evidence="13">Mitochondrion inner membrane</location>
        <topology evidence="13">Multi-pass membrane protein</topology>
        <orientation evidence="13">Matrix side</orientation>
    </subcellularLocation>
</comment>
<comment type="catalytic activity">
    <reaction evidence="12">
        <text>an all-trans-polyprenyl diphosphate + 4-hydroxybenzoate = a 4-hydroxy-3-(all-trans-polyprenyl)benzoate + diphosphate</text>
        <dbReference type="Rhea" id="RHEA:44504"/>
        <dbReference type="Rhea" id="RHEA-COMP:9514"/>
        <dbReference type="Rhea" id="RHEA-COMP:9564"/>
        <dbReference type="ChEBI" id="CHEBI:17879"/>
        <dbReference type="ChEBI" id="CHEBI:33019"/>
        <dbReference type="ChEBI" id="CHEBI:58914"/>
        <dbReference type="ChEBI" id="CHEBI:78396"/>
        <dbReference type="EC" id="2.5.1.39"/>
    </reaction>
    <physiologicalReaction direction="left-to-right" evidence="12">
        <dbReference type="Rhea" id="RHEA:44505"/>
    </physiologicalReaction>
</comment>
<dbReference type="WBParaSite" id="MhA1_Contig7.frz3.gene8">
    <property type="protein sequence ID" value="MhA1_Contig7.frz3.gene8"/>
    <property type="gene ID" value="MhA1_Contig7.frz3.gene8"/>
</dbReference>
<dbReference type="Pfam" id="PF01040">
    <property type="entry name" value="UbiA"/>
    <property type="match status" value="1"/>
</dbReference>
<organism evidence="14 15">
    <name type="scientific">Meloidogyne hapla</name>
    <name type="common">Root-knot nematode worm</name>
    <dbReference type="NCBI Taxonomy" id="6305"/>
    <lineage>
        <taxon>Eukaryota</taxon>
        <taxon>Metazoa</taxon>
        <taxon>Ecdysozoa</taxon>
        <taxon>Nematoda</taxon>
        <taxon>Chromadorea</taxon>
        <taxon>Rhabditida</taxon>
        <taxon>Tylenchina</taxon>
        <taxon>Tylenchomorpha</taxon>
        <taxon>Tylenchoidea</taxon>
        <taxon>Meloidogynidae</taxon>
        <taxon>Meloidogyninae</taxon>
        <taxon>Meloidogyne</taxon>
    </lineage>
</organism>
<dbReference type="GO" id="GO:0008412">
    <property type="term" value="F:4-hydroxybenzoate polyprenyltransferase activity"/>
    <property type="evidence" value="ECO:0007669"/>
    <property type="project" value="UniProtKB-EC"/>
</dbReference>
<keyword evidence="13" id="KW-0999">Mitochondrion inner membrane</keyword>
<keyword evidence="4 13" id="KW-0808">Transferase</keyword>
<dbReference type="HAMAP" id="MF_01635">
    <property type="entry name" value="UbiA"/>
    <property type="match status" value="1"/>
</dbReference>
<accession>A0A1I8BVI6</accession>
<comment type="catalytic activity">
    <reaction evidence="11">
        <text>all-trans-nonaprenyl diphosphate + 4-hydroxybenzoate = 4-hydroxy-3-(all-trans-nonaprenyl)benzoate + diphosphate</text>
        <dbReference type="Rhea" id="RHEA:17709"/>
        <dbReference type="ChEBI" id="CHEBI:17879"/>
        <dbReference type="ChEBI" id="CHEBI:33019"/>
        <dbReference type="ChEBI" id="CHEBI:58391"/>
        <dbReference type="ChEBI" id="CHEBI:84502"/>
        <dbReference type="EC" id="2.5.1.39"/>
    </reaction>
    <physiologicalReaction direction="left-to-right" evidence="11">
        <dbReference type="Rhea" id="RHEA:17710"/>
    </physiologicalReaction>
</comment>
<protein>
    <recommendedName>
        <fullName evidence="13">4-hydroxybenzoate polyprenyltransferase, mitochondrial</fullName>
        <shortName evidence="13">4-HB polyprenyltransferase</shortName>
        <ecNumber evidence="13">2.5.1.39</ecNumber>
    </recommendedName>
    <alternativeName>
        <fullName evidence="13">Para-hydroxybenzoate--polyprenyltransferase</fullName>
        <shortName evidence="13">PHB:PPT</shortName>
        <shortName evidence="13">PHB:polyprenyltransferase</shortName>
    </alternativeName>
</protein>
<dbReference type="CDD" id="cd13959">
    <property type="entry name" value="PT_UbiA_COQ2"/>
    <property type="match status" value="1"/>
</dbReference>
<feature type="transmembrane region" description="Helical" evidence="13">
    <location>
        <begin position="160"/>
        <end position="178"/>
    </location>
</feature>
<keyword evidence="8 13" id="KW-0472">Membrane</keyword>
<evidence type="ECO:0000256" key="1">
    <source>
        <dbReference type="ARBA" id="ARBA00001946"/>
    </source>
</evidence>
<evidence type="ECO:0000256" key="13">
    <source>
        <dbReference type="HAMAP-Rule" id="MF_03189"/>
    </source>
</evidence>
<evidence type="ECO:0000313" key="15">
    <source>
        <dbReference type="WBParaSite" id="MhA1_Contig7.frz3.gene8"/>
    </source>
</evidence>
<dbReference type="PROSITE" id="PS00943">
    <property type="entry name" value="UBIA"/>
    <property type="match status" value="1"/>
</dbReference>
<dbReference type="EC" id="2.5.1.39" evidence="13"/>
<keyword evidence="5 13" id="KW-0831">Ubiquinone biosynthesis</keyword>
<keyword evidence="9 13" id="KW-0414">Isoprene biosynthesis</keyword>
<evidence type="ECO:0000256" key="3">
    <source>
        <dbReference type="ARBA" id="ARBA00005985"/>
    </source>
</evidence>
<dbReference type="FunFam" id="1.20.120.1780:FF:000001">
    <property type="entry name" value="4-hydroxybenzoate octaprenyltransferase"/>
    <property type="match status" value="1"/>
</dbReference>
<evidence type="ECO:0000256" key="5">
    <source>
        <dbReference type="ARBA" id="ARBA00022688"/>
    </source>
</evidence>
<evidence type="ECO:0000256" key="11">
    <source>
        <dbReference type="ARBA" id="ARBA00050454"/>
    </source>
</evidence>
<dbReference type="OMA" id="KFEHTIF"/>
<dbReference type="PANTHER" id="PTHR11048:SF28">
    <property type="entry name" value="4-HYDROXYBENZOATE POLYPRENYLTRANSFERASE, MITOCHONDRIAL"/>
    <property type="match status" value="1"/>
</dbReference>
<comment type="cofactor">
    <cofactor evidence="1 13">
        <name>Mg(2+)</name>
        <dbReference type="ChEBI" id="CHEBI:18420"/>
    </cofactor>
</comment>
<dbReference type="InterPro" id="IPR000537">
    <property type="entry name" value="UbiA_prenyltransferase"/>
</dbReference>
<name>A0A1I8BVI6_MELHA</name>
<comment type="catalytic activity">
    <reaction evidence="10">
        <text>all-trans-decaprenyl diphosphate + 4-hydroxybenzoate = 4-hydroxy-3-(all-trans-decaprenyl)benzoate + diphosphate</text>
        <dbReference type="Rhea" id="RHEA:44564"/>
        <dbReference type="ChEBI" id="CHEBI:17879"/>
        <dbReference type="ChEBI" id="CHEBI:33019"/>
        <dbReference type="ChEBI" id="CHEBI:60721"/>
        <dbReference type="ChEBI" id="CHEBI:84503"/>
        <dbReference type="EC" id="2.5.1.39"/>
    </reaction>
    <physiologicalReaction direction="left-to-right" evidence="10">
        <dbReference type="Rhea" id="RHEA:44565"/>
    </physiologicalReaction>
</comment>
<comment type="pathway">
    <text evidence="13">Cofactor biosynthesis; ubiquinone biosynthesis.</text>
</comment>
<evidence type="ECO:0000256" key="4">
    <source>
        <dbReference type="ARBA" id="ARBA00022679"/>
    </source>
</evidence>
<evidence type="ECO:0000256" key="2">
    <source>
        <dbReference type="ARBA" id="ARBA00004141"/>
    </source>
</evidence>
<dbReference type="Gene3D" id="1.10.357.140">
    <property type="entry name" value="UbiA prenyltransferase"/>
    <property type="match status" value="1"/>
</dbReference>
<dbReference type="InterPro" id="IPR006370">
    <property type="entry name" value="HB_polyprenyltransferase-like"/>
</dbReference>
<reference evidence="15" key="1">
    <citation type="submission" date="2016-11" db="UniProtKB">
        <authorList>
            <consortium name="WormBaseParasite"/>
        </authorList>
    </citation>
    <scope>IDENTIFICATION</scope>
</reference>
<dbReference type="InterPro" id="IPR044878">
    <property type="entry name" value="UbiA_sf"/>
</dbReference>
<dbReference type="PANTHER" id="PTHR11048">
    <property type="entry name" value="PRENYLTRANSFERASES"/>
    <property type="match status" value="1"/>
</dbReference>
<dbReference type="GO" id="GO:0006744">
    <property type="term" value="P:ubiquinone biosynthetic process"/>
    <property type="evidence" value="ECO:0007669"/>
    <property type="project" value="UniProtKB-UniRule"/>
</dbReference>
<comment type="function">
    <text evidence="13">Catalyzes the prenylation of para-hydroxybenzoate (PHB) with an all-trans polyprenyl group. Mediates the second step in the final reaction sequence of coenzyme Q (CoQ) biosynthesis, which is the condensation of the polyisoprenoid side chain with PHB, generating the first membrane-bound Q intermediate.</text>
</comment>
<evidence type="ECO:0000256" key="8">
    <source>
        <dbReference type="ARBA" id="ARBA00023136"/>
    </source>
</evidence>
<dbReference type="Gene3D" id="1.20.120.1780">
    <property type="entry name" value="UbiA prenyltransferase"/>
    <property type="match status" value="1"/>
</dbReference>
<evidence type="ECO:0000256" key="6">
    <source>
        <dbReference type="ARBA" id="ARBA00022692"/>
    </source>
</evidence>
<sequence>MLKSSLSLFSFQSNLSITRLFQLKRLIYSKSLRLYSTNKIQNIPEKKTNKLISCLKLMRADKPIGTWLLYWPGAWSIALSASPGCLPDLYLLGLFGVGSFLMRSSGCILNDLWDQDIDKKVDRTKSRPLASGELNEKEAVLLLGGLLSSSLAVLLQLNPLSIILGASSLWLVVVYPLAKRFTNWPQLVLGATFNWGALLGCTAVNGEFVPEICIPLYIACISWTMIYDTIYAFQDKEEDTLMGLGSTAITFDRAPEAWLNFFSLTMMSSLLYSGFVQELTWPFLVSIIVSSLHLQWQIKTLKPDDSSDCWKKFNSNQFIGITILIGIILSKLINEEENELIGGLEWEKDEEENYGINKRNMNINFYS</sequence>
<dbReference type="NCBIfam" id="TIGR01474">
    <property type="entry name" value="ubiA_proteo"/>
    <property type="match status" value="1"/>
</dbReference>